<dbReference type="GO" id="GO:0003887">
    <property type="term" value="F:DNA-directed DNA polymerase activity"/>
    <property type="evidence" value="ECO:0007669"/>
    <property type="project" value="UniProtKB-KW"/>
</dbReference>
<dbReference type="OrthoDB" id="9804983at2"/>
<dbReference type="GO" id="GO:0009360">
    <property type="term" value="C:DNA polymerase III complex"/>
    <property type="evidence" value="ECO:0007669"/>
    <property type="project" value="TreeGrafter"/>
</dbReference>
<reference evidence="5 6" key="1">
    <citation type="submission" date="2014-06" db="EMBL/GenBank/DDBJ databases">
        <title>The genome of the endonuclear symbiont Nucleicultrix amoebiphila.</title>
        <authorList>
            <person name="Schulz F."/>
            <person name="Horn M."/>
        </authorList>
    </citation>
    <scope>NUCLEOTIDE SEQUENCE [LARGE SCALE GENOMIC DNA]</scope>
    <source>
        <strain evidence="5 6">FS5</strain>
    </source>
</reference>
<keyword evidence="3" id="KW-0235">DNA replication</keyword>
<dbReference type="InterPro" id="IPR027417">
    <property type="entry name" value="P-loop_NTPase"/>
</dbReference>
<dbReference type="AlphaFoldDB" id="A0A1W6N532"/>
<sequence>MKIQTFLPLLQKAPSLPAVFYLYGSNQGLLSFREQTLLKILKETHRSLKVDVLESFEDLNFLESPSLFGEPNDIKLYRFDQLTEKSLGTLQETVKTLNTSLLLISQSLNFKSKVTQFLETQPHCYALGCYLPAQDEITQYARLFLTKHSITLDPSVFTVLIDLLKTNLEQFHQNLEKLSLYAHNTSTLTLEDIESLLISDLKPNFELLCQGVLTRQSKSIIERMPHNLDVQDSIALHRLMLRYFLNLFELRHSLNDHTPLDKALTTLSQPVYSNQAKILKSVLPLWSVGGLKSVLGQLEILDRSLKSGLTDMREHFLEILLRIAYLKDS</sequence>
<organism evidence="5 6">
    <name type="scientific">Candidatus Nucleicultrix amoebiphila FS5</name>
    <dbReference type="NCBI Taxonomy" id="1414854"/>
    <lineage>
        <taxon>Bacteria</taxon>
        <taxon>Pseudomonadati</taxon>
        <taxon>Pseudomonadota</taxon>
        <taxon>Alphaproteobacteria</taxon>
        <taxon>Holosporales</taxon>
        <taxon>Candidatus Nucleicultricaceae</taxon>
        <taxon>Candidatus Nucleicultrix</taxon>
    </lineage>
</organism>
<keyword evidence="4" id="KW-0239">DNA-directed DNA polymerase</keyword>
<dbReference type="InterPro" id="IPR005790">
    <property type="entry name" value="DNA_polIII_delta"/>
</dbReference>
<accession>A0A1W6N532</accession>
<dbReference type="Proteomes" id="UP000237351">
    <property type="component" value="Chromosome"/>
</dbReference>
<dbReference type="EMBL" id="CP008743">
    <property type="protein sequence ID" value="ARN84876.1"/>
    <property type="molecule type" value="Genomic_DNA"/>
</dbReference>
<dbReference type="KEGG" id="naf:GQ61_05765"/>
<dbReference type="GO" id="GO:0006261">
    <property type="term" value="P:DNA-templated DNA replication"/>
    <property type="evidence" value="ECO:0007669"/>
    <property type="project" value="TreeGrafter"/>
</dbReference>
<name>A0A1W6N532_9PROT</name>
<dbReference type="RefSeq" id="WP_085784375.1">
    <property type="nucleotide sequence ID" value="NZ_CP008743.1"/>
</dbReference>
<proteinExistence type="predicted"/>
<evidence type="ECO:0000313" key="5">
    <source>
        <dbReference type="EMBL" id="ARN84876.1"/>
    </source>
</evidence>
<evidence type="ECO:0000256" key="1">
    <source>
        <dbReference type="ARBA" id="ARBA00022679"/>
    </source>
</evidence>
<evidence type="ECO:0000313" key="6">
    <source>
        <dbReference type="Proteomes" id="UP000237351"/>
    </source>
</evidence>
<gene>
    <name evidence="5" type="ORF">GQ61_05765</name>
</gene>
<evidence type="ECO:0000256" key="3">
    <source>
        <dbReference type="ARBA" id="ARBA00022705"/>
    </source>
</evidence>
<keyword evidence="2" id="KW-0548">Nucleotidyltransferase</keyword>
<keyword evidence="1" id="KW-0808">Transferase</keyword>
<dbReference type="Gene3D" id="1.10.8.60">
    <property type="match status" value="1"/>
</dbReference>
<dbReference type="SUPFAM" id="SSF52540">
    <property type="entry name" value="P-loop containing nucleoside triphosphate hydrolases"/>
    <property type="match status" value="1"/>
</dbReference>
<dbReference type="PANTHER" id="PTHR34388">
    <property type="entry name" value="DNA POLYMERASE III SUBUNIT DELTA"/>
    <property type="match status" value="1"/>
</dbReference>
<dbReference type="NCBIfam" id="TIGR01128">
    <property type="entry name" value="holA"/>
    <property type="match status" value="1"/>
</dbReference>
<dbReference type="STRING" id="1414854.GQ61_05765"/>
<keyword evidence="6" id="KW-1185">Reference proteome</keyword>
<protein>
    <submittedName>
        <fullName evidence="5">Uncharacterized protein</fullName>
    </submittedName>
</protein>
<dbReference type="Gene3D" id="1.20.272.10">
    <property type="match status" value="1"/>
</dbReference>
<evidence type="ECO:0000256" key="4">
    <source>
        <dbReference type="ARBA" id="ARBA00022932"/>
    </source>
</evidence>
<dbReference type="PANTHER" id="PTHR34388:SF1">
    <property type="entry name" value="DNA POLYMERASE III SUBUNIT DELTA"/>
    <property type="match status" value="1"/>
</dbReference>
<dbReference type="GO" id="GO:0003677">
    <property type="term" value="F:DNA binding"/>
    <property type="evidence" value="ECO:0007669"/>
    <property type="project" value="InterPro"/>
</dbReference>
<evidence type="ECO:0000256" key="2">
    <source>
        <dbReference type="ARBA" id="ARBA00022695"/>
    </source>
</evidence>